<organism evidence="2 3">
    <name type="scientific">Aureobasidium pullulans</name>
    <name type="common">Black yeast</name>
    <name type="synonym">Pullularia pullulans</name>
    <dbReference type="NCBI Taxonomy" id="5580"/>
    <lineage>
        <taxon>Eukaryota</taxon>
        <taxon>Fungi</taxon>
        <taxon>Dikarya</taxon>
        <taxon>Ascomycota</taxon>
        <taxon>Pezizomycotina</taxon>
        <taxon>Dothideomycetes</taxon>
        <taxon>Dothideomycetidae</taxon>
        <taxon>Dothideales</taxon>
        <taxon>Saccotheciaceae</taxon>
        <taxon>Aureobasidium</taxon>
    </lineage>
</organism>
<evidence type="ECO:0000313" key="2">
    <source>
        <dbReference type="EMBL" id="THV67846.1"/>
    </source>
</evidence>
<name>A0A4S8SBP0_AURPU</name>
<accession>A0A4S8SBP0</accession>
<sequence length="440" mass="48983">MAARIPKLEPIDEAQPGPTQDLDQVPAQDFVPVVMQDFGHASIHNFGQAPAQDLARQPFPEPAQIPAPVAEHHRATFLPALVDFGAALHHREPDNPVTQADFEAANEAFDRPQQTQERPDDAFPDAEAFAALVKENADYKEQIRVKVELIESLRRTGERAGEPEGDDALPRVSALGGSRPAGANNHQVRPDLARMSRHGTHVDDPIILSDDESHGVSDDPAPQVSERLRVKMEIDDGDGNIMDLEGEAENTAPVDQKALIKMTSDDEAAVQSYKNNNAMGNQEAKTALLNSALARPWGQSLHLEPLYEISTPWVDGAGRLNVPKVMYDDSYDELAKFWHIQMQELRSMDGSWSTLSTEEKCLRTVLLGRNDRWTTRWPGKYACGSCVDERNMCLRQYDGRLWALPLPPRILGRNPILLQNYIPEVELITRSQGYVGVWSD</sequence>
<dbReference type="EMBL" id="QZAF01000371">
    <property type="protein sequence ID" value="THV67846.1"/>
    <property type="molecule type" value="Genomic_DNA"/>
</dbReference>
<feature type="region of interest" description="Disordered" evidence="1">
    <location>
        <begin position="155"/>
        <end position="186"/>
    </location>
</feature>
<dbReference type="Proteomes" id="UP000304951">
    <property type="component" value="Unassembled WGS sequence"/>
</dbReference>
<feature type="region of interest" description="Disordered" evidence="1">
    <location>
        <begin position="1"/>
        <end position="24"/>
    </location>
</feature>
<evidence type="ECO:0000313" key="3">
    <source>
        <dbReference type="Proteomes" id="UP000304951"/>
    </source>
</evidence>
<reference evidence="2 3" key="1">
    <citation type="submission" date="2018-10" db="EMBL/GenBank/DDBJ databases">
        <title>Fifty Aureobasidium pullulans genomes reveal a recombining polyextremotolerant generalist.</title>
        <authorList>
            <person name="Gostincar C."/>
            <person name="Turk M."/>
            <person name="Zajc J."/>
            <person name="Gunde-Cimerman N."/>
        </authorList>
    </citation>
    <scope>NUCLEOTIDE SEQUENCE [LARGE SCALE GENOMIC DNA]</scope>
    <source>
        <strain evidence="2 3">EXF-11900</strain>
    </source>
</reference>
<protein>
    <submittedName>
        <fullName evidence="2">Uncharacterized protein</fullName>
    </submittedName>
</protein>
<dbReference type="AlphaFoldDB" id="A0A4S8SBP0"/>
<evidence type="ECO:0000256" key="1">
    <source>
        <dbReference type="SAM" id="MobiDB-lite"/>
    </source>
</evidence>
<gene>
    <name evidence="2" type="ORF">D6D28_07170</name>
</gene>
<comment type="caution">
    <text evidence="2">The sequence shown here is derived from an EMBL/GenBank/DDBJ whole genome shotgun (WGS) entry which is preliminary data.</text>
</comment>
<proteinExistence type="predicted"/>
<feature type="compositionally biased region" description="Basic and acidic residues" evidence="1">
    <location>
        <begin position="1"/>
        <end position="10"/>
    </location>
</feature>